<dbReference type="EMBL" id="CAJJDO010000109">
    <property type="protein sequence ID" value="CAD8195523.1"/>
    <property type="molecule type" value="Genomic_DNA"/>
</dbReference>
<proteinExistence type="predicted"/>
<dbReference type="PANTHER" id="PTHR14781:SF0">
    <property type="entry name" value="INTRAFLAGELLAR TRANSPORT PROTEIN 56"/>
    <property type="match status" value="1"/>
</dbReference>
<evidence type="ECO:0000256" key="4">
    <source>
        <dbReference type="ARBA" id="ARBA00023273"/>
    </source>
</evidence>
<dbReference type="PANTHER" id="PTHR14781">
    <property type="entry name" value="INTRAFLAGELLAR TRANSPORT PROTEIN 56"/>
    <property type="match status" value="1"/>
</dbReference>
<organism evidence="5 6">
    <name type="scientific">Paramecium pentaurelia</name>
    <dbReference type="NCBI Taxonomy" id="43138"/>
    <lineage>
        <taxon>Eukaryota</taxon>
        <taxon>Sar</taxon>
        <taxon>Alveolata</taxon>
        <taxon>Ciliophora</taxon>
        <taxon>Intramacronucleata</taxon>
        <taxon>Oligohymenophorea</taxon>
        <taxon>Peniculida</taxon>
        <taxon>Parameciidae</taxon>
        <taxon>Paramecium</taxon>
    </lineage>
</organism>
<keyword evidence="4" id="KW-0966">Cell projection</keyword>
<reference evidence="5" key="1">
    <citation type="submission" date="2021-01" db="EMBL/GenBank/DDBJ databases">
        <authorList>
            <consortium name="Genoscope - CEA"/>
            <person name="William W."/>
        </authorList>
    </citation>
    <scope>NUCLEOTIDE SEQUENCE</scope>
</reference>
<evidence type="ECO:0000313" key="5">
    <source>
        <dbReference type="EMBL" id="CAD8195523.1"/>
    </source>
</evidence>
<comment type="subcellular location">
    <subcellularLocation>
        <location evidence="1">Cell projection</location>
        <location evidence="1">Cilium</location>
    </subcellularLocation>
</comment>
<dbReference type="GO" id="GO:0097546">
    <property type="term" value="C:ciliary base"/>
    <property type="evidence" value="ECO:0007669"/>
    <property type="project" value="TreeGrafter"/>
</dbReference>
<evidence type="ECO:0000256" key="1">
    <source>
        <dbReference type="ARBA" id="ARBA00004138"/>
    </source>
</evidence>
<dbReference type="GO" id="GO:0036064">
    <property type="term" value="C:ciliary basal body"/>
    <property type="evidence" value="ECO:0007669"/>
    <property type="project" value="TreeGrafter"/>
</dbReference>
<dbReference type="GO" id="GO:0120170">
    <property type="term" value="F:intraciliary transport particle B binding"/>
    <property type="evidence" value="ECO:0007669"/>
    <property type="project" value="TreeGrafter"/>
</dbReference>
<dbReference type="Proteomes" id="UP000689195">
    <property type="component" value="Unassembled WGS sequence"/>
</dbReference>
<dbReference type="InterPro" id="IPR030511">
    <property type="entry name" value="TTC26"/>
</dbReference>
<keyword evidence="2" id="KW-0677">Repeat</keyword>
<accession>A0A8S1X038</accession>
<dbReference type="GO" id="GO:0030992">
    <property type="term" value="C:intraciliary transport particle B"/>
    <property type="evidence" value="ECO:0007669"/>
    <property type="project" value="TreeGrafter"/>
</dbReference>
<name>A0A8S1X038_9CILI</name>
<evidence type="ECO:0000256" key="2">
    <source>
        <dbReference type="ARBA" id="ARBA00022737"/>
    </source>
</evidence>
<sequence length="243" mass="28806">MNKNQGSSGRVLAVKVQLQRKRKNWAKLVSGHFEHPLFESLYQQRAQQQRQALYTSISLILTELLKIQQQFAFLFEKPLSDCIKFDISHKKKDEKNFMNFHLKISENVLDQLCLATINFLEDIMKNLQMKTESYKKIKNIPAINIYEALFDYKKDDYDVQIIILQSYQNQYPMIKIVVNLKTCKQFSLYSNKEAEEIMNLYNMLLGRKFFKTQFSIDEMRNVTSISCNFPLSQIKFNHVVFLK</sequence>
<gene>
    <name evidence="5" type="ORF">PPENT_87.1.T1090163</name>
</gene>
<keyword evidence="3" id="KW-0802">TPR repeat</keyword>
<dbReference type="GO" id="GO:0035720">
    <property type="term" value="P:intraciliary anterograde transport"/>
    <property type="evidence" value="ECO:0007669"/>
    <property type="project" value="TreeGrafter"/>
</dbReference>
<keyword evidence="6" id="KW-1185">Reference proteome</keyword>
<comment type="caution">
    <text evidence="5">The sequence shown here is derived from an EMBL/GenBank/DDBJ whole genome shotgun (WGS) entry which is preliminary data.</text>
</comment>
<dbReference type="GO" id="GO:0035735">
    <property type="term" value="P:intraciliary transport involved in cilium assembly"/>
    <property type="evidence" value="ECO:0007669"/>
    <property type="project" value="TreeGrafter"/>
</dbReference>
<evidence type="ECO:0000313" key="6">
    <source>
        <dbReference type="Proteomes" id="UP000689195"/>
    </source>
</evidence>
<dbReference type="AlphaFoldDB" id="A0A8S1X038"/>
<protein>
    <submittedName>
        <fullName evidence="5">Uncharacterized protein</fullName>
    </submittedName>
</protein>
<evidence type="ECO:0000256" key="3">
    <source>
        <dbReference type="ARBA" id="ARBA00022803"/>
    </source>
</evidence>